<reference evidence="1" key="2">
    <citation type="submission" date="2025-09" db="UniProtKB">
        <authorList>
            <consortium name="EnsemblPlants"/>
        </authorList>
    </citation>
    <scope>IDENTIFICATION</scope>
</reference>
<protein>
    <submittedName>
        <fullName evidence="1">Uncharacterized protein</fullName>
    </submittedName>
</protein>
<dbReference type="Proteomes" id="UP001732700">
    <property type="component" value="Chromosome 1A"/>
</dbReference>
<proteinExistence type="predicted"/>
<dbReference type="EnsemblPlants" id="AVESA.00010b.r2.1AG0065760.1">
    <property type="protein sequence ID" value="AVESA.00010b.r2.1AG0065760.1.CDS.1"/>
    <property type="gene ID" value="AVESA.00010b.r2.1AG0065760"/>
</dbReference>
<evidence type="ECO:0000313" key="1">
    <source>
        <dbReference type="EnsemblPlants" id="AVESA.00010b.r2.1AG0065760.1.CDS.1"/>
    </source>
</evidence>
<evidence type="ECO:0000313" key="2">
    <source>
        <dbReference type="Proteomes" id="UP001732700"/>
    </source>
</evidence>
<reference evidence="1" key="1">
    <citation type="submission" date="2021-05" db="EMBL/GenBank/DDBJ databases">
        <authorList>
            <person name="Scholz U."/>
            <person name="Mascher M."/>
            <person name="Fiebig A."/>
        </authorList>
    </citation>
    <scope>NUCLEOTIDE SEQUENCE [LARGE SCALE GENOMIC DNA]</scope>
</reference>
<keyword evidence="2" id="KW-1185">Reference proteome</keyword>
<name>A0ACD5TJE8_AVESA</name>
<accession>A0ACD5TJE8</accession>
<organism evidence="1 2">
    <name type="scientific">Avena sativa</name>
    <name type="common">Oat</name>
    <dbReference type="NCBI Taxonomy" id="4498"/>
    <lineage>
        <taxon>Eukaryota</taxon>
        <taxon>Viridiplantae</taxon>
        <taxon>Streptophyta</taxon>
        <taxon>Embryophyta</taxon>
        <taxon>Tracheophyta</taxon>
        <taxon>Spermatophyta</taxon>
        <taxon>Magnoliopsida</taxon>
        <taxon>Liliopsida</taxon>
        <taxon>Poales</taxon>
        <taxon>Poaceae</taxon>
        <taxon>BOP clade</taxon>
        <taxon>Pooideae</taxon>
        <taxon>Poodae</taxon>
        <taxon>Poeae</taxon>
        <taxon>Poeae Chloroplast Group 1 (Aveneae type)</taxon>
        <taxon>Aveninae</taxon>
        <taxon>Avena</taxon>
    </lineage>
</organism>
<sequence length="108" mass="12835">MEASLVERYEQNMTKLTDSYMQRAKKQWIKDGDMNTNFFHRAIVKRRRNTIVLVKDKNTVLQFMLDRISNTFVNYFISIFTSTQTNNGRPFIYTTSSRCAGLHLFHSR</sequence>